<reference evidence="2" key="1">
    <citation type="submission" date="2016-11" db="UniProtKB">
        <authorList>
            <consortium name="WormBaseParasite"/>
        </authorList>
    </citation>
    <scope>IDENTIFICATION</scope>
</reference>
<proteinExistence type="predicted"/>
<accession>A0A1I8JK04</accession>
<evidence type="ECO:0000313" key="1">
    <source>
        <dbReference type="Proteomes" id="UP000095280"/>
    </source>
</evidence>
<evidence type="ECO:0000313" key="2">
    <source>
        <dbReference type="WBParaSite" id="maker-uti_cns_0048292-snap-gene-0.5-mRNA-1"/>
    </source>
</evidence>
<dbReference type="Proteomes" id="UP000095280">
    <property type="component" value="Unplaced"/>
</dbReference>
<dbReference type="WBParaSite" id="maker-uti_cns_0048292-snap-gene-0.5-mRNA-1">
    <property type="protein sequence ID" value="maker-uti_cns_0048292-snap-gene-0.5-mRNA-1"/>
    <property type="gene ID" value="maker-uti_cns_0048292-snap-gene-0.5"/>
</dbReference>
<name>A0A1I8JK04_9PLAT</name>
<dbReference type="AlphaFoldDB" id="A0A1I8JK04"/>
<protein>
    <submittedName>
        <fullName evidence="2">VWFD domain-containing protein</fullName>
    </submittedName>
</protein>
<organism evidence="1 2">
    <name type="scientific">Macrostomum lignano</name>
    <dbReference type="NCBI Taxonomy" id="282301"/>
    <lineage>
        <taxon>Eukaryota</taxon>
        <taxon>Metazoa</taxon>
        <taxon>Spiralia</taxon>
        <taxon>Lophotrochozoa</taxon>
        <taxon>Platyhelminthes</taxon>
        <taxon>Rhabditophora</taxon>
        <taxon>Macrostomorpha</taxon>
        <taxon>Macrostomida</taxon>
        <taxon>Macrostomidae</taxon>
        <taxon>Macrostomum</taxon>
    </lineage>
</organism>
<keyword evidence="1" id="KW-1185">Reference proteome</keyword>
<sequence>GHWHTAAPVGSPVSAVGASSLPLELQLEDPCRASWEAFGSSDHWRPFGGDVDAPLQAPVSFIRLSSEISLSHPSPMALNMSLHSGYMYRSYGLTVKQHFHLNIEYFVNYCGTEKIACWLRKNEQTKLRANHLSSVRNSNGMTTHKFELKFRKGDHGKLLQCGLQAQQEIVLLEEPLYWEALVLGYPAEIWVSSKSFPEAQHHCFISTSQNQRVSLKLEKTRLSKAVDEKNRAVFRVQSKFAFNVTQSVLNRDVFCECSAVSGVRSLAPARNKISEISKPCQTTVDLGSKRYWLTGETRLITVTSTLCSIWNVTHSCYLVTTDKISSNFALQKVQQDKFSSAHELRVTESMTSRNRWKIRCQVNQTGVIYEDSDSSQGNAVPSVFSPEDKAAVDLSAKQLTDKHVSVHAILSNRNDRLPIDNLTCELLIFTKLKSAPMRQYIPMHHDD</sequence>